<dbReference type="EMBL" id="MU839861">
    <property type="protein sequence ID" value="KAK1749338.1"/>
    <property type="molecule type" value="Genomic_DNA"/>
</dbReference>
<evidence type="ECO:0000313" key="11">
    <source>
        <dbReference type="Proteomes" id="UP001239445"/>
    </source>
</evidence>
<dbReference type="PROSITE" id="PS00028">
    <property type="entry name" value="ZINC_FINGER_C2H2_1"/>
    <property type="match status" value="1"/>
</dbReference>
<feature type="region of interest" description="Disordered" evidence="8">
    <location>
        <begin position="182"/>
        <end position="217"/>
    </location>
</feature>
<dbReference type="GO" id="GO:0005634">
    <property type="term" value="C:nucleus"/>
    <property type="evidence" value="ECO:0007669"/>
    <property type="project" value="UniProtKB-SubCell"/>
</dbReference>
<feature type="domain" description="C2H2-type" evidence="9">
    <location>
        <begin position="132"/>
        <end position="159"/>
    </location>
</feature>
<keyword evidence="11" id="KW-1185">Reference proteome</keyword>
<dbReference type="InterPro" id="IPR050527">
    <property type="entry name" value="Snail/Krueppel_Znf"/>
</dbReference>
<dbReference type="PANTHER" id="PTHR24388:SF54">
    <property type="entry name" value="PROTEIN ESCARGOT"/>
    <property type="match status" value="1"/>
</dbReference>
<dbReference type="GO" id="GO:0008270">
    <property type="term" value="F:zinc ion binding"/>
    <property type="evidence" value="ECO:0007669"/>
    <property type="project" value="UniProtKB-KW"/>
</dbReference>
<accession>A0AAJ0F3F3</accession>
<evidence type="ECO:0000256" key="8">
    <source>
        <dbReference type="SAM" id="MobiDB-lite"/>
    </source>
</evidence>
<dbReference type="InterPro" id="IPR036236">
    <property type="entry name" value="Znf_C2H2_sf"/>
</dbReference>
<dbReference type="AlphaFoldDB" id="A0AAJ0F3F3"/>
<evidence type="ECO:0000256" key="4">
    <source>
        <dbReference type="ARBA" id="ARBA00022771"/>
    </source>
</evidence>
<dbReference type="Pfam" id="PF00096">
    <property type="entry name" value="zf-C2H2"/>
    <property type="match status" value="1"/>
</dbReference>
<feature type="region of interest" description="Disordered" evidence="8">
    <location>
        <begin position="1"/>
        <end position="75"/>
    </location>
</feature>
<gene>
    <name evidence="10" type="ORF">QBC47DRAFT_152638</name>
</gene>
<dbReference type="Proteomes" id="UP001239445">
    <property type="component" value="Unassembled WGS sequence"/>
</dbReference>
<dbReference type="InterPro" id="IPR013087">
    <property type="entry name" value="Znf_C2H2_type"/>
</dbReference>
<name>A0AAJ0F3F3_9PEZI</name>
<dbReference type="Gene3D" id="3.30.160.60">
    <property type="entry name" value="Classic Zinc Finger"/>
    <property type="match status" value="1"/>
</dbReference>
<reference evidence="10" key="1">
    <citation type="submission" date="2023-06" db="EMBL/GenBank/DDBJ databases">
        <title>Genome-scale phylogeny and comparative genomics of the fungal order Sordariales.</title>
        <authorList>
            <consortium name="Lawrence Berkeley National Laboratory"/>
            <person name="Hensen N."/>
            <person name="Bonometti L."/>
            <person name="Westerberg I."/>
            <person name="Brannstrom I.O."/>
            <person name="Guillou S."/>
            <person name="Cros-Aarteil S."/>
            <person name="Calhoun S."/>
            <person name="Haridas S."/>
            <person name="Kuo A."/>
            <person name="Mondo S."/>
            <person name="Pangilinan J."/>
            <person name="Riley R."/>
            <person name="Labutti K."/>
            <person name="Andreopoulos B."/>
            <person name="Lipzen A."/>
            <person name="Chen C."/>
            <person name="Yanf M."/>
            <person name="Daum C."/>
            <person name="Ng V."/>
            <person name="Clum A."/>
            <person name="Steindorff A."/>
            <person name="Ohm R."/>
            <person name="Martin F."/>
            <person name="Silar P."/>
            <person name="Natvig D."/>
            <person name="Lalanne C."/>
            <person name="Gautier V."/>
            <person name="Ament-Velasquez S.L."/>
            <person name="Kruys A."/>
            <person name="Hutchinson M.I."/>
            <person name="Powell A.J."/>
            <person name="Barry K."/>
            <person name="Miller A.N."/>
            <person name="Grigoriev I.V."/>
            <person name="Debuchy R."/>
            <person name="Gladieux P."/>
            <person name="Thoren M.H."/>
            <person name="Johannesson H."/>
        </authorList>
    </citation>
    <scope>NUCLEOTIDE SEQUENCE</scope>
    <source>
        <strain evidence="10">PSN4</strain>
    </source>
</reference>
<proteinExistence type="predicted"/>
<organism evidence="10 11">
    <name type="scientific">Echria macrotheca</name>
    <dbReference type="NCBI Taxonomy" id="438768"/>
    <lineage>
        <taxon>Eukaryota</taxon>
        <taxon>Fungi</taxon>
        <taxon>Dikarya</taxon>
        <taxon>Ascomycota</taxon>
        <taxon>Pezizomycotina</taxon>
        <taxon>Sordariomycetes</taxon>
        <taxon>Sordariomycetidae</taxon>
        <taxon>Sordariales</taxon>
        <taxon>Schizotheciaceae</taxon>
        <taxon>Echria</taxon>
    </lineage>
</organism>
<evidence type="ECO:0000256" key="6">
    <source>
        <dbReference type="ARBA" id="ARBA00023242"/>
    </source>
</evidence>
<feature type="compositionally biased region" description="Polar residues" evidence="8">
    <location>
        <begin position="11"/>
        <end position="20"/>
    </location>
</feature>
<comment type="caution">
    <text evidence="10">The sequence shown here is derived from an EMBL/GenBank/DDBJ whole genome shotgun (WGS) entry which is preliminary data.</text>
</comment>
<dbReference type="PROSITE" id="PS50157">
    <property type="entry name" value="ZINC_FINGER_C2H2_2"/>
    <property type="match status" value="2"/>
</dbReference>
<keyword evidence="5" id="KW-0862">Zinc</keyword>
<evidence type="ECO:0000256" key="1">
    <source>
        <dbReference type="ARBA" id="ARBA00004123"/>
    </source>
</evidence>
<evidence type="ECO:0000256" key="7">
    <source>
        <dbReference type="PROSITE-ProRule" id="PRU00042"/>
    </source>
</evidence>
<keyword evidence="4 7" id="KW-0863">Zinc-finger</keyword>
<dbReference type="GO" id="GO:0000981">
    <property type="term" value="F:DNA-binding transcription factor activity, RNA polymerase II-specific"/>
    <property type="evidence" value="ECO:0007669"/>
    <property type="project" value="TreeGrafter"/>
</dbReference>
<protein>
    <recommendedName>
        <fullName evidence="9">C2H2-type domain-containing protein</fullName>
    </recommendedName>
</protein>
<evidence type="ECO:0000256" key="3">
    <source>
        <dbReference type="ARBA" id="ARBA00022737"/>
    </source>
</evidence>
<evidence type="ECO:0000256" key="2">
    <source>
        <dbReference type="ARBA" id="ARBA00022723"/>
    </source>
</evidence>
<evidence type="ECO:0000256" key="5">
    <source>
        <dbReference type="ARBA" id="ARBA00022833"/>
    </source>
</evidence>
<feature type="compositionally biased region" description="Polar residues" evidence="8">
    <location>
        <begin position="45"/>
        <end position="64"/>
    </location>
</feature>
<dbReference type="PANTHER" id="PTHR24388">
    <property type="entry name" value="ZINC FINGER PROTEIN"/>
    <property type="match status" value="1"/>
</dbReference>
<evidence type="ECO:0000259" key="9">
    <source>
        <dbReference type="PROSITE" id="PS50157"/>
    </source>
</evidence>
<dbReference type="Pfam" id="PF13894">
    <property type="entry name" value="zf-C2H2_4"/>
    <property type="match status" value="1"/>
</dbReference>
<keyword evidence="2" id="KW-0479">Metal-binding</keyword>
<feature type="compositionally biased region" description="Basic and acidic residues" evidence="8">
    <location>
        <begin position="182"/>
        <end position="195"/>
    </location>
</feature>
<dbReference type="SMART" id="SM00355">
    <property type="entry name" value="ZnF_C2H2"/>
    <property type="match status" value="3"/>
</dbReference>
<dbReference type="SUPFAM" id="SSF57667">
    <property type="entry name" value="beta-beta-alpha zinc fingers"/>
    <property type="match status" value="1"/>
</dbReference>
<sequence>MVRNDSPPETAYTSFQSQPSPEDFGFQGLSLQPNYELSPSDPGPSMSQDTVFTDYNDNFYTQPTPGEGPMDETDPYDIPALGDLDQEVVGSEAASDNNYVCELQNKHGNLCGKKFPRQCDLTKHQKNHSRPTPCEHCPLGFAERKDLERHMNTHHPYEAAVEGLKKDEKLCPLMCGYKGRADNLKRHVEKKHPESFPDLYGGPVKERSSKKGKEKAR</sequence>
<comment type="subcellular location">
    <subcellularLocation>
        <location evidence="1">Nucleus</location>
    </subcellularLocation>
</comment>
<feature type="domain" description="C2H2-type" evidence="9">
    <location>
        <begin position="99"/>
        <end position="133"/>
    </location>
</feature>
<keyword evidence="6" id="KW-0539">Nucleus</keyword>
<dbReference type="GO" id="GO:0000978">
    <property type="term" value="F:RNA polymerase II cis-regulatory region sequence-specific DNA binding"/>
    <property type="evidence" value="ECO:0007669"/>
    <property type="project" value="TreeGrafter"/>
</dbReference>
<keyword evidence="3" id="KW-0677">Repeat</keyword>
<evidence type="ECO:0000313" key="10">
    <source>
        <dbReference type="EMBL" id="KAK1749338.1"/>
    </source>
</evidence>
<feature type="compositionally biased region" description="Basic and acidic residues" evidence="8">
    <location>
        <begin position="204"/>
        <end position="217"/>
    </location>
</feature>